<keyword evidence="8" id="KW-1278">Translocase</keyword>
<keyword evidence="5" id="KW-0997">Cell inner membrane</keyword>
<proteinExistence type="predicted"/>
<dbReference type="InterPro" id="IPR024605">
    <property type="entry name" value="NADP_transhyd_a_C"/>
</dbReference>
<evidence type="ECO:0000256" key="12">
    <source>
        <dbReference type="ARBA" id="ARBA00048202"/>
    </source>
</evidence>
<sequence>MDVIITTAAIPGKKAPILLTKEMIDQMRPGSVIVDLAAPSGGNCAYTAPGEKVVTDRGVIILGYTDLASRLPAQASQLYATNLYHLTALLSPEKNGSIQLTHEDPIIRTMLVSEKGEILYPPPPIQVSQKSTSSTDHTSDKKAPALQSGRQKHPRHPGRLFFISLIAFIAALFLGSLLPETFLSHFMVFVLSCIVGYYVIWNVSHSLHTPLMAETNAISGIIIVGTLLQMGSGHFVVSLLAWIGILLVSINIFGG</sequence>
<evidence type="ECO:0000256" key="3">
    <source>
        <dbReference type="ARBA" id="ARBA00012943"/>
    </source>
</evidence>
<comment type="catalytic activity">
    <reaction evidence="12">
        <text>NAD(+) + NADPH + H(+)(in) = NADH + NADP(+) + H(+)(out)</text>
        <dbReference type="Rhea" id="RHEA:47992"/>
        <dbReference type="ChEBI" id="CHEBI:15378"/>
        <dbReference type="ChEBI" id="CHEBI:57540"/>
        <dbReference type="ChEBI" id="CHEBI:57783"/>
        <dbReference type="ChEBI" id="CHEBI:57945"/>
        <dbReference type="ChEBI" id="CHEBI:58349"/>
        <dbReference type="EC" id="7.1.1.1"/>
    </reaction>
</comment>
<accession>W2CQN6</accession>
<evidence type="ECO:0000256" key="6">
    <source>
        <dbReference type="ARBA" id="ARBA00022692"/>
    </source>
</evidence>
<feature type="non-terminal residue" evidence="16">
    <location>
        <position position="255"/>
    </location>
</feature>
<keyword evidence="11 14" id="KW-0472">Membrane</keyword>
<keyword evidence="6 14" id="KW-0812">Transmembrane</keyword>
<dbReference type="Proteomes" id="UP000034982">
    <property type="component" value="Unassembled WGS sequence"/>
</dbReference>
<gene>
    <name evidence="16" type="ORF">T230_06360</name>
</gene>
<keyword evidence="4" id="KW-1003">Cell membrane</keyword>
<dbReference type="InterPro" id="IPR007698">
    <property type="entry name" value="AlaDH/PNT_NAD(H)-bd"/>
</dbReference>
<dbReference type="SMART" id="SM01002">
    <property type="entry name" value="AlaDh_PNT_C"/>
    <property type="match status" value="1"/>
</dbReference>
<comment type="subcellular location">
    <subcellularLocation>
        <location evidence="2">Cell inner membrane</location>
        <topology evidence="2">Multi-pass membrane protein</topology>
    </subcellularLocation>
</comment>
<dbReference type="GO" id="GO:0050661">
    <property type="term" value="F:NADP binding"/>
    <property type="evidence" value="ECO:0007669"/>
    <property type="project" value="TreeGrafter"/>
</dbReference>
<feature type="domain" description="Alanine dehydrogenase/pyridine nucleotide transhydrogenase NAD(H)-binding" evidence="15">
    <location>
        <begin position="1"/>
        <end position="63"/>
    </location>
</feature>
<keyword evidence="7" id="KW-0521">NADP</keyword>
<dbReference type="SUPFAM" id="SSF51735">
    <property type="entry name" value="NAD(P)-binding Rossmann-fold domains"/>
    <property type="match status" value="1"/>
</dbReference>
<comment type="function">
    <text evidence="1">The transhydrogenation between NADH and NADP is coupled to respiration and ATP hydrolysis and functions as a proton pump across the membrane.</text>
</comment>
<feature type="transmembrane region" description="Helical" evidence="14">
    <location>
        <begin position="235"/>
        <end position="254"/>
    </location>
</feature>
<organism evidence="16 17">
    <name type="scientific">Tannerella sp. oral taxon BU063 isolate Cell 1/3</name>
    <dbReference type="NCBI Taxonomy" id="1411022"/>
    <lineage>
        <taxon>Bacteria</taxon>
        <taxon>Pseudomonadati</taxon>
        <taxon>Bacteroidota</taxon>
        <taxon>Bacteroidia</taxon>
        <taxon>Bacteroidales</taxon>
        <taxon>Tannerellaceae</taxon>
        <taxon>Tannerella</taxon>
    </lineage>
</organism>
<protein>
    <recommendedName>
        <fullName evidence="3">proton-translocating NAD(P)(+) transhydrogenase</fullName>
        <ecNumber evidence="3">7.1.1.1</ecNumber>
    </recommendedName>
</protein>
<evidence type="ECO:0000256" key="11">
    <source>
        <dbReference type="ARBA" id="ARBA00023136"/>
    </source>
</evidence>
<dbReference type="EMBL" id="AYYE01000897">
    <property type="protein sequence ID" value="ETK08722.1"/>
    <property type="molecule type" value="Genomic_DNA"/>
</dbReference>
<keyword evidence="9 14" id="KW-1133">Transmembrane helix</keyword>
<evidence type="ECO:0000313" key="16">
    <source>
        <dbReference type="EMBL" id="ETK08722.1"/>
    </source>
</evidence>
<dbReference type="AlphaFoldDB" id="W2CQN6"/>
<dbReference type="GO" id="GO:0006740">
    <property type="term" value="P:NADPH regeneration"/>
    <property type="evidence" value="ECO:0007669"/>
    <property type="project" value="TreeGrafter"/>
</dbReference>
<feature type="transmembrane region" description="Helical" evidence="14">
    <location>
        <begin position="184"/>
        <end position="204"/>
    </location>
</feature>
<evidence type="ECO:0000256" key="9">
    <source>
        <dbReference type="ARBA" id="ARBA00022989"/>
    </source>
</evidence>
<comment type="caution">
    <text evidence="16">The sequence shown here is derived from an EMBL/GenBank/DDBJ whole genome shotgun (WGS) entry which is preliminary data.</text>
</comment>
<reference evidence="16 17" key="1">
    <citation type="submission" date="2013-11" db="EMBL/GenBank/DDBJ databases">
        <title>Single cell genomics of uncultured Tannerella BU063 (oral taxon 286).</title>
        <authorList>
            <person name="Beall C.J."/>
            <person name="Campbell A.G."/>
            <person name="Griffen A.L."/>
            <person name="Podar M."/>
            <person name="Leys E.J."/>
        </authorList>
    </citation>
    <scope>NUCLEOTIDE SEQUENCE [LARGE SCALE GENOMIC DNA]</scope>
    <source>
        <strain evidence="16">Cell 1/3</strain>
    </source>
</reference>
<dbReference type="PANTHER" id="PTHR10160:SF19">
    <property type="entry name" value="PROTON-TRANSLOCATING NAD(P)(+) TRANSHYDROGENASE"/>
    <property type="match status" value="1"/>
</dbReference>
<evidence type="ECO:0000256" key="8">
    <source>
        <dbReference type="ARBA" id="ARBA00022967"/>
    </source>
</evidence>
<evidence type="ECO:0000256" key="1">
    <source>
        <dbReference type="ARBA" id="ARBA00003943"/>
    </source>
</evidence>
<evidence type="ECO:0000256" key="13">
    <source>
        <dbReference type="SAM" id="MobiDB-lite"/>
    </source>
</evidence>
<evidence type="ECO:0000256" key="5">
    <source>
        <dbReference type="ARBA" id="ARBA00022519"/>
    </source>
</evidence>
<feature type="transmembrane region" description="Helical" evidence="14">
    <location>
        <begin position="160"/>
        <end position="178"/>
    </location>
</feature>
<feature type="region of interest" description="Disordered" evidence="13">
    <location>
        <begin position="124"/>
        <end position="154"/>
    </location>
</feature>
<evidence type="ECO:0000256" key="14">
    <source>
        <dbReference type="SAM" id="Phobius"/>
    </source>
</evidence>
<dbReference type="Gene3D" id="3.40.50.720">
    <property type="entry name" value="NAD(P)-binding Rossmann-like Domain"/>
    <property type="match status" value="1"/>
</dbReference>
<name>W2CQN6_9BACT</name>
<dbReference type="PANTHER" id="PTHR10160">
    <property type="entry name" value="NAD(P) TRANSHYDROGENASE"/>
    <property type="match status" value="1"/>
</dbReference>
<evidence type="ECO:0000259" key="15">
    <source>
        <dbReference type="SMART" id="SM01002"/>
    </source>
</evidence>
<dbReference type="EC" id="7.1.1.1" evidence="3"/>
<dbReference type="InterPro" id="IPR036291">
    <property type="entry name" value="NAD(P)-bd_dom_sf"/>
</dbReference>
<dbReference type="GO" id="GO:0005886">
    <property type="term" value="C:plasma membrane"/>
    <property type="evidence" value="ECO:0007669"/>
    <property type="project" value="UniProtKB-SubCell"/>
</dbReference>
<dbReference type="Pfam" id="PF12769">
    <property type="entry name" value="PNTB_4TM"/>
    <property type="match status" value="1"/>
</dbReference>
<feature type="transmembrane region" description="Helical" evidence="14">
    <location>
        <begin position="211"/>
        <end position="229"/>
    </location>
</feature>
<evidence type="ECO:0000256" key="7">
    <source>
        <dbReference type="ARBA" id="ARBA00022857"/>
    </source>
</evidence>
<keyword evidence="10" id="KW-0520">NAD</keyword>
<evidence type="ECO:0000256" key="4">
    <source>
        <dbReference type="ARBA" id="ARBA00022475"/>
    </source>
</evidence>
<dbReference type="GO" id="GO:0008750">
    <property type="term" value="F:proton-translocating NAD(P)+ transhydrogenase activity"/>
    <property type="evidence" value="ECO:0007669"/>
    <property type="project" value="UniProtKB-EC"/>
</dbReference>
<evidence type="ECO:0000313" key="17">
    <source>
        <dbReference type="Proteomes" id="UP000034982"/>
    </source>
</evidence>
<evidence type="ECO:0000256" key="2">
    <source>
        <dbReference type="ARBA" id="ARBA00004429"/>
    </source>
</evidence>
<dbReference type="Pfam" id="PF01262">
    <property type="entry name" value="AlaDh_PNT_C"/>
    <property type="match status" value="1"/>
</dbReference>
<evidence type="ECO:0000256" key="10">
    <source>
        <dbReference type="ARBA" id="ARBA00023027"/>
    </source>
</evidence>